<keyword evidence="2" id="KW-0812">Transmembrane</keyword>
<feature type="compositionally biased region" description="Basic and acidic residues" evidence="1">
    <location>
        <begin position="32"/>
        <end position="53"/>
    </location>
</feature>
<feature type="transmembrane region" description="Helical" evidence="2">
    <location>
        <begin position="82"/>
        <end position="99"/>
    </location>
</feature>
<accession>A0ABW3IVP5</accession>
<keyword evidence="4" id="KW-1185">Reference proteome</keyword>
<sequence length="103" mass="10827">MTSTYHPNGSIDPNDMTKPQTGAASDPGVAEQVRERLAEHSEALRERGAEMREQLGGTAQQLGETAQQATEEGARFVRENPGLALAGALGVGLLIGLSVRGRS</sequence>
<dbReference type="Proteomes" id="UP001597108">
    <property type="component" value="Unassembled WGS sequence"/>
</dbReference>
<name>A0ABW3IVP5_9RHOB</name>
<evidence type="ECO:0000256" key="2">
    <source>
        <dbReference type="SAM" id="Phobius"/>
    </source>
</evidence>
<evidence type="ECO:0000313" key="4">
    <source>
        <dbReference type="Proteomes" id="UP001597108"/>
    </source>
</evidence>
<feature type="region of interest" description="Disordered" evidence="1">
    <location>
        <begin position="1"/>
        <end position="74"/>
    </location>
</feature>
<reference evidence="4" key="1">
    <citation type="journal article" date="2019" name="Int. J. Syst. Evol. Microbiol.">
        <title>The Global Catalogue of Microorganisms (GCM) 10K type strain sequencing project: providing services to taxonomists for standard genome sequencing and annotation.</title>
        <authorList>
            <consortium name="The Broad Institute Genomics Platform"/>
            <consortium name="The Broad Institute Genome Sequencing Center for Infectious Disease"/>
            <person name="Wu L."/>
            <person name="Ma J."/>
        </authorList>
    </citation>
    <scope>NUCLEOTIDE SEQUENCE [LARGE SCALE GENOMIC DNA]</scope>
    <source>
        <strain evidence="4">CCUG 60524</strain>
    </source>
</reference>
<dbReference type="RefSeq" id="WP_386077925.1">
    <property type="nucleotide sequence ID" value="NZ_JBHTJT010000051.1"/>
</dbReference>
<evidence type="ECO:0000313" key="3">
    <source>
        <dbReference type="EMBL" id="MFD0982253.1"/>
    </source>
</evidence>
<keyword evidence="2" id="KW-1133">Transmembrane helix</keyword>
<keyword evidence="2" id="KW-0472">Membrane</keyword>
<gene>
    <name evidence="3" type="ORF">ACFQ2S_21675</name>
</gene>
<evidence type="ECO:0000256" key="1">
    <source>
        <dbReference type="SAM" id="MobiDB-lite"/>
    </source>
</evidence>
<organism evidence="3 4">
    <name type="scientific">Tropicimonas aquimaris</name>
    <dbReference type="NCBI Taxonomy" id="914152"/>
    <lineage>
        <taxon>Bacteria</taxon>
        <taxon>Pseudomonadati</taxon>
        <taxon>Pseudomonadota</taxon>
        <taxon>Alphaproteobacteria</taxon>
        <taxon>Rhodobacterales</taxon>
        <taxon>Roseobacteraceae</taxon>
        <taxon>Tropicimonas</taxon>
    </lineage>
</organism>
<feature type="compositionally biased region" description="Polar residues" evidence="1">
    <location>
        <begin position="57"/>
        <end position="70"/>
    </location>
</feature>
<proteinExistence type="predicted"/>
<comment type="caution">
    <text evidence="3">The sequence shown here is derived from an EMBL/GenBank/DDBJ whole genome shotgun (WGS) entry which is preliminary data.</text>
</comment>
<protein>
    <submittedName>
        <fullName evidence="3">YqjD family protein</fullName>
    </submittedName>
</protein>
<dbReference type="EMBL" id="JBHTJT010000051">
    <property type="protein sequence ID" value="MFD0982253.1"/>
    <property type="molecule type" value="Genomic_DNA"/>
</dbReference>